<evidence type="ECO:0000256" key="1">
    <source>
        <dbReference type="SAM" id="Coils"/>
    </source>
</evidence>
<name>A0A699Z1Z0_HAELA</name>
<accession>A0A699Z1Z0</accession>
<dbReference type="AlphaFoldDB" id="A0A699Z1Z0"/>
<feature type="coiled-coil region" evidence="1">
    <location>
        <begin position="10"/>
        <end position="70"/>
    </location>
</feature>
<evidence type="ECO:0000313" key="2">
    <source>
        <dbReference type="EMBL" id="GFH16051.1"/>
    </source>
</evidence>
<comment type="caution">
    <text evidence="2">The sequence shown here is derived from an EMBL/GenBank/DDBJ whole genome shotgun (WGS) entry which is preliminary data.</text>
</comment>
<dbReference type="EMBL" id="BLLF01000938">
    <property type="protein sequence ID" value="GFH16051.1"/>
    <property type="molecule type" value="Genomic_DNA"/>
</dbReference>
<evidence type="ECO:0000313" key="3">
    <source>
        <dbReference type="Proteomes" id="UP000485058"/>
    </source>
</evidence>
<proteinExistence type="predicted"/>
<gene>
    <name evidence="2" type="ORF">HaLaN_12399</name>
</gene>
<reference evidence="2 3" key="1">
    <citation type="submission" date="2020-02" db="EMBL/GenBank/DDBJ databases">
        <title>Draft genome sequence of Haematococcus lacustris strain NIES-144.</title>
        <authorList>
            <person name="Morimoto D."/>
            <person name="Nakagawa S."/>
            <person name="Yoshida T."/>
            <person name="Sawayama S."/>
        </authorList>
    </citation>
    <scope>NUCLEOTIDE SEQUENCE [LARGE SCALE GENOMIC DNA]</scope>
    <source>
        <strain evidence="2 3">NIES-144</strain>
    </source>
</reference>
<sequence length="76" mass="9411">MKIKTFYRRFRDLTEDLEEVKVDIGEAQDLMQKAQSKNPDLEHCHHEDLMLKCEKRNKQLQRDMWRLQLEWLDYTT</sequence>
<organism evidence="2 3">
    <name type="scientific">Haematococcus lacustris</name>
    <name type="common">Green alga</name>
    <name type="synonym">Haematococcus pluvialis</name>
    <dbReference type="NCBI Taxonomy" id="44745"/>
    <lineage>
        <taxon>Eukaryota</taxon>
        <taxon>Viridiplantae</taxon>
        <taxon>Chlorophyta</taxon>
        <taxon>core chlorophytes</taxon>
        <taxon>Chlorophyceae</taxon>
        <taxon>CS clade</taxon>
        <taxon>Chlamydomonadales</taxon>
        <taxon>Haematococcaceae</taxon>
        <taxon>Haematococcus</taxon>
    </lineage>
</organism>
<keyword evidence="1" id="KW-0175">Coiled coil</keyword>
<protein>
    <submittedName>
        <fullName evidence="2">Uncharacterized protein</fullName>
    </submittedName>
</protein>
<keyword evidence="3" id="KW-1185">Reference proteome</keyword>
<dbReference type="Proteomes" id="UP000485058">
    <property type="component" value="Unassembled WGS sequence"/>
</dbReference>